<keyword evidence="12" id="KW-0067">ATP-binding</keyword>
<keyword evidence="18" id="KW-0511">Multifunctional enzyme</keyword>
<evidence type="ECO:0000256" key="18">
    <source>
        <dbReference type="ARBA" id="ARBA00023268"/>
    </source>
</evidence>
<evidence type="ECO:0000256" key="22">
    <source>
        <dbReference type="ARBA" id="ARBA00049990"/>
    </source>
</evidence>
<dbReference type="PROSITE" id="PS00333">
    <property type="entry name" value="DNA_LIGASE_A2"/>
    <property type="match status" value="1"/>
</dbReference>
<evidence type="ECO:0000256" key="2">
    <source>
        <dbReference type="ARBA" id="ARBA00012727"/>
    </source>
</evidence>
<dbReference type="Gene3D" id="3.90.920.10">
    <property type="entry name" value="DNA primase, PRIM domain"/>
    <property type="match status" value="1"/>
</dbReference>
<evidence type="ECO:0000256" key="6">
    <source>
        <dbReference type="ARBA" id="ARBA00022722"/>
    </source>
</evidence>
<dbReference type="Proteomes" id="UP000199095">
    <property type="component" value="Unassembled WGS sequence"/>
</dbReference>
<dbReference type="GO" id="GO:0006281">
    <property type="term" value="P:DNA repair"/>
    <property type="evidence" value="ECO:0007669"/>
    <property type="project" value="UniProtKB-KW"/>
</dbReference>
<dbReference type="InterPro" id="IPR012340">
    <property type="entry name" value="NA-bd_OB-fold"/>
</dbReference>
<dbReference type="PANTHER" id="PTHR42705">
    <property type="entry name" value="BIFUNCTIONAL NON-HOMOLOGOUS END JOINING PROTEIN LIGD"/>
    <property type="match status" value="1"/>
</dbReference>
<dbReference type="NCBIfam" id="TIGR02776">
    <property type="entry name" value="NHEJ_ligase_prk"/>
    <property type="match status" value="1"/>
</dbReference>
<name>A0A1I0I9X3_9BACI</name>
<keyword evidence="15" id="KW-0233">DNA recombination</keyword>
<dbReference type="InterPro" id="IPR014143">
    <property type="entry name" value="NHEJ_ligase_prk"/>
</dbReference>
<dbReference type="EMBL" id="FOHJ01000011">
    <property type="protein sequence ID" value="SET93385.1"/>
    <property type="molecule type" value="Genomic_DNA"/>
</dbReference>
<dbReference type="NCBIfam" id="TIGR02778">
    <property type="entry name" value="ligD_pol"/>
    <property type="match status" value="1"/>
</dbReference>
<keyword evidence="4" id="KW-0808">Transferase</keyword>
<dbReference type="GO" id="GO:0046872">
    <property type="term" value="F:metal ion binding"/>
    <property type="evidence" value="ECO:0007669"/>
    <property type="project" value="UniProtKB-KW"/>
</dbReference>
<dbReference type="STRING" id="237682.SAMN05421676_11166"/>
<comment type="cofactor">
    <cofactor evidence="1">
        <name>Mn(2+)</name>
        <dbReference type="ChEBI" id="CHEBI:29035"/>
    </cofactor>
</comment>
<evidence type="ECO:0000256" key="7">
    <source>
        <dbReference type="ARBA" id="ARBA00022723"/>
    </source>
</evidence>
<dbReference type="GO" id="GO:0003677">
    <property type="term" value="F:DNA binding"/>
    <property type="evidence" value="ECO:0007669"/>
    <property type="project" value="UniProtKB-KW"/>
</dbReference>
<dbReference type="Gene3D" id="3.30.470.30">
    <property type="entry name" value="DNA ligase/mRNA capping enzyme"/>
    <property type="match status" value="1"/>
</dbReference>
<sequence>MWNPMLPTLTNEVPEGDNWVYEVKYDGFRTSLEWKEEGVRFISRNGKDLTEHFPEVISFLEHYQDQVREFLPLSLDGEMVILKTNLCADFSLLQQRGRMKNMDKIKQHAQTFPAQFLCFDALQIGRNLQTRTFEKRKEEIKDLFSSLGWPLHISLLKPISLIPFYDDYQPLWKQLELAYGEGIVAKQKHQSYQQGKRVKHWLKIKNWRKVTGFITEFDPENDYFTTSIYNQNKLETLGVVKHGFSEESFNTLTKLIIEKGEKKKGIFHIPPAICIQINCLQAEEGQLREPNFDQFRFDLSPEECTLKKRDLDLTMLPENVEITSPDKPLWPQPNFLKQDHLIYLRKMAPYMLPFLKSKKLTLIRYPHGVEDESFFQKHRPDYAPDFVGAYKESGETFILCQTLESLIWIGNQGTIEFHIPFQKINESFPDEIVFDLDPPSRKEFSLAIQAAQILKMICDQLELYAFVKTSGNKGLQIHIPLPANGLTYDETRAFTEAAAQLLVQQYPEKFTIERLKKNRGNRLYVDYVQHAEGKTIIAPYSPRSTKEGTIATPLFWEEVHEDLNPTQFTITSVPSRVSKFGCPMRYYDEVRQEQNFTKLKQLINT</sequence>
<reference evidence="25" key="1">
    <citation type="submission" date="2016-10" db="EMBL/GenBank/DDBJ databases">
        <authorList>
            <person name="Varghese N."/>
            <person name="Submissions S."/>
        </authorList>
    </citation>
    <scope>NUCLEOTIDE SEQUENCE [LARGE SCALE GENOMIC DNA]</scope>
    <source>
        <strain evidence="25">CGMCC 1.3566</strain>
    </source>
</reference>
<evidence type="ECO:0000256" key="5">
    <source>
        <dbReference type="ARBA" id="ARBA00022695"/>
    </source>
</evidence>
<keyword evidence="14" id="KW-0238">DNA-binding</keyword>
<evidence type="ECO:0000256" key="21">
    <source>
        <dbReference type="ARBA" id="ARBA00049981"/>
    </source>
</evidence>
<keyword evidence="9" id="KW-0227">DNA damage</keyword>
<dbReference type="GO" id="GO:0004527">
    <property type="term" value="F:exonuclease activity"/>
    <property type="evidence" value="ECO:0007669"/>
    <property type="project" value="UniProtKB-KW"/>
</dbReference>
<dbReference type="Pfam" id="PF01068">
    <property type="entry name" value="DNA_ligase_A_M"/>
    <property type="match status" value="1"/>
</dbReference>
<dbReference type="PROSITE" id="PS50160">
    <property type="entry name" value="DNA_LIGASE_A3"/>
    <property type="match status" value="1"/>
</dbReference>
<evidence type="ECO:0000256" key="4">
    <source>
        <dbReference type="ARBA" id="ARBA00022679"/>
    </source>
</evidence>
<evidence type="ECO:0000256" key="19">
    <source>
        <dbReference type="ARBA" id="ARBA00029943"/>
    </source>
</evidence>
<keyword evidence="13" id="KW-0239">DNA-directed DNA polymerase</keyword>
<keyword evidence="5" id="KW-0548">Nucleotidyltransferase</keyword>
<evidence type="ECO:0000256" key="13">
    <source>
        <dbReference type="ARBA" id="ARBA00022932"/>
    </source>
</evidence>
<dbReference type="InterPro" id="IPR052171">
    <property type="entry name" value="NHEJ_LigD"/>
</dbReference>
<evidence type="ECO:0000256" key="1">
    <source>
        <dbReference type="ARBA" id="ARBA00001936"/>
    </source>
</evidence>
<evidence type="ECO:0000313" key="25">
    <source>
        <dbReference type="Proteomes" id="UP000199095"/>
    </source>
</evidence>
<evidence type="ECO:0000256" key="9">
    <source>
        <dbReference type="ARBA" id="ARBA00022763"/>
    </source>
</evidence>
<dbReference type="OrthoDB" id="9802472at2"/>
<keyword evidence="10" id="KW-0378">Hydrolase</keyword>
<keyword evidence="8" id="KW-0547">Nucleotide-binding</keyword>
<comment type="similarity">
    <text evidence="22">In the N-terminal section; belongs to the LigD polymerase family.</text>
</comment>
<accession>A0A1I0I9X3</accession>
<evidence type="ECO:0000256" key="8">
    <source>
        <dbReference type="ARBA" id="ARBA00022741"/>
    </source>
</evidence>
<dbReference type="PANTHER" id="PTHR42705:SF2">
    <property type="entry name" value="BIFUNCTIONAL NON-HOMOLOGOUS END JOINING PROTEIN LIGD"/>
    <property type="match status" value="1"/>
</dbReference>
<dbReference type="Gene3D" id="2.40.50.140">
    <property type="entry name" value="Nucleic acid-binding proteins"/>
    <property type="match status" value="1"/>
</dbReference>
<dbReference type="EC" id="6.5.1.1" evidence="2"/>
<protein>
    <recommendedName>
        <fullName evidence="2">DNA ligase (ATP)</fullName>
        <ecNumber evidence="2">6.5.1.1</ecNumber>
    </recommendedName>
    <alternativeName>
        <fullName evidence="19">NHEJ DNA polymerase</fullName>
    </alternativeName>
</protein>
<keyword evidence="17" id="KW-0464">Manganese</keyword>
<dbReference type="AlphaFoldDB" id="A0A1I0I9X3"/>
<keyword evidence="7" id="KW-0479">Metal-binding</keyword>
<dbReference type="GO" id="GO:0005524">
    <property type="term" value="F:ATP binding"/>
    <property type="evidence" value="ECO:0007669"/>
    <property type="project" value="UniProtKB-KW"/>
</dbReference>
<dbReference type="GO" id="GO:0003910">
    <property type="term" value="F:DNA ligase (ATP) activity"/>
    <property type="evidence" value="ECO:0007669"/>
    <property type="project" value="UniProtKB-EC"/>
</dbReference>
<keyword evidence="11" id="KW-0269">Exonuclease</keyword>
<dbReference type="InterPro" id="IPR014145">
    <property type="entry name" value="LigD_pol_dom"/>
</dbReference>
<dbReference type="NCBIfam" id="NF007211">
    <property type="entry name" value="PRK09633.1"/>
    <property type="match status" value="1"/>
</dbReference>
<evidence type="ECO:0000256" key="3">
    <source>
        <dbReference type="ARBA" id="ARBA00022598"/>
    </source>
</evidence>
<evidence type="ECO:0000259" key="23">
    <source>
        <dbReference type="PROSITE" id="PS50160"/>
    </source>
</evidence>
<evidence type="ECO:0000313" key="24">
    <source>
        <dbReference type="EMBL" id="SET93385.1"/>
    </source>
</evidence>
<keyword evidence="6" id="KW-0540">Nuclease</keyword>
<keyword evidence="16" id="KW-0234">DNA repair</keyword>
<dbReference type="RefSeq" id="WP_093136893.1">
    <property type="nucleotide sequence ID" value="NZ_FOHJ01000011.1"/>
</dbReference>
<evidence type="ECO:0000256" key="20">
    <source>
        <dbReference type="ARBA" id="ARBA00034003"/>
    </source>
</evidence>
<keyword evidence="25" id="KW-1185">Reference proteome</keyword>
<dbReference type="GO" id="GO:0006310">
    <property type="term" value="P:DNA recombination"/>
    <property type="evidence" value="ECO:0007669"/>
    <property type="project" value="UniProtKB-KW"/>
</dbReference>
<evidence type="ECO:0000256" key="17">
    <source>
        <dbReference type="ARBA" id="ARBA00023211"/>
    </source>
</evidence>
<evidence type="ECO:0000256" key="10">
    <source>
        <dbReference type="ARBA" id="ARBA00022801"/>
    </source>
</evidence>
<organism evidence="24 25">
    <name type="scientific">Salinibacillus kushneri</name>
    <dbReference type="NCBI Taxonomy" id="237682"/>
    <lineage>
        <taxon>Bacteria</taxon>
        <taxon>Bacillati</taxon>
        <taxon>Bacillota</taxon>
        <taxon>Bacilli</taxon>
        <taxon>Bacillales</taxon>
        <taxon>Bacillaceae</taxon>
        <taxon>Salinibacillus</taxon>
    </lineage>
</organism>
<dbReference type="Pfam" id="PF21686">
    <property type="entry name" value="LigD_Prim-Pol"/>
    <property type="match status" value="1"/>
</dbReference>
<dbReference type="SUPFAM" id="SSF56091">
    <property type="entry name" value="DNA ligase/mRNA capping enzyme, catalytic domain"/>
    <property type="match status" value="1"/>
</dbReference>
<evidence type="ECO:0000256" key="11">
    <source>
        <dbReference type="ARBA" id="ARBA00022839"/>
    </source>
</evidence>
<evidence type="ECO:0000256" key="16">
    <source>
        <dbReference type="ARBA" id="ARBA00023204"/>
    </source>
</evidence>
<proteinExistence type="inferred from homology"/>
<dbReference type="NCBIfam" id="TIGR02779">
    <property type="entry name" value="NHEJ_ligase_lig"/>
    <property type="match status" value="1"/>
</dbReference>
<gene>
    <name evidence="24" type="ORF">SAMN05421676_11166</name>
</gene>
<feature type="domain" description="ATP-dependent DNA ligase family profile" evidence="23">
    <location>
        <begin position="107"/>
        <end position="205"/>
    </location>
</feature>
<comment type="catalytic activity">
    <reaction evidence="20">
        <text>ATP + (deoxyribonucleotide)n-3'-hydroxyl + 5'-phospho-(deoxyribonucleotide)m = (deoxyribonucleotide)n+m + AMP + diphosphate.</text>
        <dbReference type="EC" id="6.5.1.1"/>
    </reaction>
</comment>
<evidence type="ECO:0000256" key="14">
    <source>
        <dbReference type="ARBA" id="ARBA00023125"/>
    </source>
</evidence>
<dbReference type="InterPro" id="IPR014146">
    <property type="entry name" value="LigD_ligase_dom"/>
</dbReference>
<comment type="similarity">
    <text evidence="21">In the C-terminal section; belongs to the ATP-dependent DNA ligase family.</text>
</comment>
<dbReference type="InterPro" id="IPR012310">
    <property type="entry name" value="DNA_ligase_ATP-dep_cent"/>
</dbReference>
<evidence type="ECO:0000256" key="12">
    <source>
        <dbReference type="ARBA" id="ARBA00022840"/>
    </source>
</evidence>
<dbReference type="InterPro" id="IPR016059">
    <property type="entry name" value="DNA_ligase_ATP-dep_CS"/>
</dbReference>
<evidence type="ECO:0000256" key="15">
    <source>
        <dbReference type="ARBA" id="ARBA00023172"/>
    </source>
</evidence>
<dbReference type="CDD" id="cd07906">
    <property type="entry name" value="Adenylation_DNA_ligase_LigD_LigC"/>
    <property type="match status" value="1"/>
</dbReference>
<dbReference type="GO" id="GO:0003887">
    <property type="term" value="F:DNA-directed DNA polymerase activity"/>
    <property type="evidence" value="ECO:0007669"/>
    <property type="project" value="UniProtKB-KW"/>
</dbReference>
<keyword evidence="3" id="KW-0436">Ligase</keyword>